<dbReference type="GO" id="GO:0005886">
    <property type="term" value="C:plasma membrane"/>
    <property type="evidence" value="ECO:0007669"/>
    <property type="project" value="UniProtKB-SubCell"/>
</dbReference>
<reference evidence="8" key="1">
    <citation type="submission" date="2022-07" db="EMBL/GenBank/DDBJ databases">
        <title>Enhanced cultured diversity of the mouse gut microbiota enables custom-made synthetic communities.</title>
        <authorList>
            <person name="Afrizal A."/>
        </authorList>
    </citation>
    <scope>NUCLEOTIDE SEQUENCE</scope>
    <source>
        <strain evidence="8">DSM 29482</strain>
    </source>
</reference>
<comment type="subcellular location">
    <subcellularLocation>
        <location evidence="1">Cell membrane</location>
        <topology evidence="1">Multi-pass membrane protein</topology>
    </subcellularLocation>
</comment>
<dbReference type="PANTHER" id="PTHR30106">
    <property type="entry name" value="INNER MEMBRANE PROTEIN YEIH-RELATED"/>
    <property type="match status" value="1"/>
</dbReference>
<dbReference type="RefSeq" id="WP_042680392.1">
    <property type="nucleotide sequence ID" value="NZ_CABKTM010000019.1"/>
</dbReference>
<proteinExistence type="inferred from homology"/>
<dbReference type="PANTHER" id="PTHR30106:SF1">
    <property type="entry name" value="UPF0324 MEMBRANE PROTEIN FN0533"/>
    <property type="match status" value="1"/>
</dbReference>
<feature type="transmembrane region" description="Helical" evidence="7">
    <location>
        <begin position="54"/>
        <end position="73"/>
    </location>
</feature>
<evidence type="ECO:0000256" key="7">
    <source>
        <dbReference type="SAM" id="Phobius"/>
    </source>
</evidence>
<feature type="transmembrane region" description="Helical" evidence="7">
    <location>
        <begin position="332"/>
        <end position="353"/>
    </location>
</feature>
<dbReference type="Proteomes" id="UP001142078">
    <property type="component" value="Unassembled WGS sequence"/>
</dbReference>
<keyword evidence="3" id="KW-1003">Cell membrane</keyword>
<feature type="transmembrane region" description="Helical" evidence="7">
    <location>
        <begin position="113"/>
        <end position="134"/>
    </location>
</feature>
<evidence type="ECO:0000256" key="1">
    <source>
        <dbReference type="ARBA" id="ARBA00004651"/>
    </source>
</evidence>
<organism evidence="8 9">
    <name type="scientific">Anaerosalibacter massiliensis</name>
    <dbReference type="NCBI Taxonomy" id="1347392"/>
    <lineage>
        <taxon>Bacteria</taxon>
        <taxon>Bacillati</taxon>
        <taxon>Bacillota</taxon>
        <taxon>Tissierellia</taxon>
        <taxon>Tissierellales</taxon>
        <taxon>Sporanaerobacteraceae</taxon>
        <taxon>Anaerosalibacter</taxon>
    </lineage>
</organism>
<name>A0A9X2MHL2_9FIRM</name>
<evidence type="ECO:0000256" key="4">
    <source>
        <dbReference type="ARBA" id="ARBA00022692"/>
    </source>
</evidence>
<evidence type="ECO:0000256" key="5">
    <source>
        <dbReference type="ARBA" id="ARBA00022989"/>
    </source>
</evidence>
<protein>
    <submittedName>
        <fullName evidence="8">Sulfate exporter family transporter</fullName>
    </submittedName>
</protein>
<comment type="similarity">
    <text evidence="2">Belongs to the UPF0324 family.</text>
</comment>
<keyword evidence="4 7" id="KW-0812">Transmembrane</keyword>
<dbReference type="AlphaFoldDB" id="A0A9X2MHL2"/>
<dbReference type="Pfam" id="PF03601">
    <property type="entry name" value="Cons_hypoth698"/>
    <property type="match status" value="1"/>
</dbReference>
<feature type="transmembrane region" description="Helical" evidence="7">
    <location>
        <begin position="271"/>
        <end position="291"/>
    </location>
</feature>
<dbReference type="EMBL" id="JANJZL010000003">
    <property type="protein sequence ID" value="MCR2043661.1"/>
    <property type="molecule type" value="Genomic_DNA"/>
</dbReference>
<feature type="transmembrane region" description="Helical" evidence="7">
    <location>
        <begin position="79"/>
        <end position="101"/>
    </location>
</feature>
<evidence type="ECO:0000256" key="2">
    <source>
        <dbReference type="ARBA" id="ARBA00007977"/>
    </source>
</evidence>
<evidence type="ECO:0000313" key="9">
    <source>
        <dbReference type="Proteomes" id="UP001142078"/>
    </source>
</evidence>
<feature type="transmembrane region" description="Helical" evidence="7">
    <location>
        <begin position="140"/>
        <end position="161"/>
    </location>
</feature>
<evidence type="ECO:0000313" key="8">
    <source>
        <dbReference type="EMBL" id="MCR2043661.1"/>
    </source>
</evidence>
<comment type="caution">
    <text evidence="8">The sequence shown here is derived from an EMBL/GenBank/DDBJ whole genome shotgun (WGS) entry which is preliminary data.</text>
</comment>
<evidence type="ECO:0000256" key="3">
    <source>
        <dbReference type="ARBA" id="ARBA00022475"/>
    </source>
</evidence>
<accession>A0A9X2MHL2</accession>
<gene>
    <name evidence="8" type="ORF">NSA23_05960</name>
</gene>
<dbReference type="OrthoDB" id="9811391at2"/>
<keyword evidence="6 7" id="KW-0472">Membrane</keyword>
<keyword evidence="9" id="KW-1185">Reference proteome</keyword>
<dbReference type="InterPro" id="IPR018383">
    <property type="entry name" value="UPF0324_pro"/>
</dbReference>
<feature type="transmembrane region" description="Helical" evidence="7">
    <location>
        <begin position="211"/>
        <end position="235"/>
    </location>
</feature>
<evidence type="ECO:0000256" key="6">
    <source>
        <dbReference type="ARBA" id="ARBA00023136"/>
    </source>
</evidence>
<keyword evidence="5 7" id="KW-1133">Transmembrane helix</keyword>
<sequence>MLLGVVVCVIIAFIATYLGGLQRVIGGPMIGLFIGMLVANIKPPEGDFKDGTTFAAKKFLNLGIIVTGATLSFKEIVGFGASALPLIIFNIALALGIAYLIGGKLGVSKNTRTLVGGGTSICGGTAIATLSSIIEAKESEMAYALTAIFLFDIIAALGFPYLGRALALSPEQFGVLAGTAINDTSSVVAAADTFDKLLGNLSMSASGLTGGNLAVIVKLTRTTMLVVLAIIFTFITINNKRKSLAVQGINGSSSSIDDGKNESVGKIVLRVFPWFILIFVIMALLNTIGVFPESTAPFIKKASKFLVTTALAGVGFKINFKDLFTKGIKPIMLGGCTWIGLCISSMTYIFFIMTK</sequence>